<gene>
    <name evidence="1" type="ORF">Ahy_A09g043556</name>
</gene>
<dbReference type="EMBL" id="SDMP01000009">
    <property type="protein sequence ID" value="RYR38518.1"/>
    <property type="molecule type" value="Genomic_DNA"/>
</dbReference>
<keyword evidence="2" id="KW-1185">Reference proteome</keyword>
<reference evidence="1 2" key="1">
    <citation type="submission" date="2019-01" db="EMBL/GenBank/DDBJ databases">
        <title>Sequencing of cultivated peanut Arachis hypogaea provides insights into genome evolution and oil improvement.</title>
        <authorList>
            <person name="Chen X."/>
        </authorList>
    </citation>
    <scope>NUCLEOTIDE SEQUENCE [LARGE SCALE GENOMIC DNA]</scope>
    <source>
        <strain evidence="2">cv. Fuhuasheng</strain>
        <tissue evidence="1">Leaves</tissue>
    </source>
</reference>
<organism evidence="1 2">
    <name type="scientific">Arachis hypogaea</name>
    <name type="common">Peanut</name>
    <dbReference type="NCBI Taxonomy" id="3818"/>
    <lineage>
        <taxon>Eukaryota</taxon>
        <taxon>Viridiplantae</taxon>
        <taxon>Streptophyta</taxon>
        <taxon>Embryophyta</taxon>
        <taxon>Tracheophyta</taxon>
        <taxon>Spermatophyta</taxon>
        <taxon>Magnoliopsida</taxon>
        <taxon>eudicotyledons</taxon>
        <taxon>Gunneridae</taxon>
        <taxon>Pentapetalae</taxon>
        <taxon>rosids</taxon>
        <taxon>fabids</taxon>
        <taxon>Fabales</taxon>
        <taxon>Fabaceae</taxon>
        <taxon>Papilionoideae</taxon>
        <taxon>50 kb inversion clade</taxon>
        <taxon>dalbergioids sensu lato</taxon>
        <taxon>Dalbergieae</taxon>
        <taxon>Pterocarpus clade</taxon>
        <taxon>Arachis</taxon>
    </lineage>
</organism>
<comment type="caution">
    <text evidence="1">The sequence shown here is derived from an EMBL/GenBank/DDBJ whole genome shotgun (WGS) entry which is preliminary data.</text>
</comment>
<dbReference type="AlphaFoldDB" id="A0A445BIK7"/>
<dbReference type="Proteomes" id="UP000289738">
    <property type="component" value="Chromosome A09"/>
</dbReference>
<evidence type="ECO:0008006" key="3">
    <source>
        <dbReference type="Google" id="ProtNLM"/>
    </source>
</evidence>
<evidence type="ECO:0000313" key="1">
    <source>
        <dbReference type="EMBL" id="RYR38518.1"/>
    </source>
</evidence>
<name>A0A445BIK7_ARAHY</name>
<accession>A0A445BIK7</accession>
<sequence>MAKTQSSRLIPGSIRMAAFLITRIQTLILMESMPESFLQIVAMPAPRRTDPSDSIGWKHSPDGRFSIKSAYRNLSQHPVGHEKQATHDRLLTNDKRHRWYGVSPMCQHCQNHIENTIHVLRDCRRAKSIWDKLVKPNAMNLFYNQPKGLWRVGLPMDGVNNHTRMRLAVDLVLRNHNPLKDEICRRAIKDWDSKNESKN</sequence>
<protein>
    <recommendedName>
        <fullName evidence="3">Reverse transcriptase zinc-binding domain-containing protein</fullName>
    </recommendedName>
</protein>
<proteinExistence type="predicted"/>
<evidence type="ECO:0000313" key="2">
    <source>
        <dbReference type="Proteomes" id="UP000289738"/>
    </source>
</evidence>